<gene>
    <name evidence="1" type="ORF">RBB77_05995</name>
</gene>
<dbReference type="EMBL" id="CP132942">
    <property type="protein sequence ID" value="XCB34438.1"/>
    <property type="molecule type" value="Genomic_DNA"/>
</dbReference>
<accession>A0AAU7ZU05</accession>
<dbReference type="KEGG" id="tpsc:RBB77_05995"/>
<organism evidence="1">
    <name type="scientific">Tunturiibacter psychrotolerans</name>
    <dbReference type="NCBI Taxonomy" id="3069686"/>
    <lineage>
        <taxon>Bacteria</taxon>
        <taxon>Pseudomonadati</taxon>
        <taxon>Acidobacteriota</taxon>
        <taxon>Terriglobia</taxon>
        <taxon>Terriglobales</taxon>
        <taxon>Acidobacteriaceae</taxon>
        <taxon>Tunturiibacter</taxon>
    </lineage>
</organism>
<dbReference type="RefSeq" id="WP_353065583.1">
    <property type="nucleotide sequence ID" value="NZ_CP132942.1"/>
</dbReference>
<name>A0AAU7ZU05_9BACT</name>
<evidence type="ECO:0000313" key="1">
    <source>
        <dbReference type="EMBL" id="XCB34438.1"/>
    </source>
</evidence>
<dbReference type="AlphaFoldDB" id="A0AAU7ZU05"/>
<protein>
    <submittedName>
        <fullName evidence="1">Uncharacterized protein</fullName>
    </submittedName>
</protein>
<reference evidence="1" key="1">
    <citation type="submission" date="2023-08" db="EMBL/GenBank/DDBJ databases">
        <authorList>
            <person name="Messyasz A."/>
            <person name="Mannisto M.K."/>
            <person name="Kerkhof L.J."/>
            <person name="Haggblom M."/>
        </authorList>
    </citation>
    <scope>NUCLEOTIDE SEQUENCE</scope>
    <source>
        <strain evidence="1">X5P6</strain>
    </source>
</reference>
<sequence length="81" mass="8992">MIDQYNVNQFKFDGTGNADSVFPGSAFDSDFDAAIHLIERLRKKKPTIFVNLTTGTTASPFWLFFTPILSGVEEKITTSQG</sequence>
<reference evidence="1" key="2">
    <citation type="journal article" date="2024" name="Environ. Microbiol.">
        <title>Genome analysis and description of Tunturibacter gen. nov. expands the diversity of Terriglobia in tundra soils.</title>
        <authorList>
            <person name="Messyasz A."/>
            <person name="Mannisto M.K."/>
            <person name="Kerkhof L.J."/>
            <person name="Haggblom M.M."/>
        </authorList>
    </citation>
    <scope>NUCLEOTIDE SEQUENCE</scope>
    <source>
        <strain evidence="1">X5P6</strain>
    </source>
</reference>
<proteinExistence type="predicted"/>